<dbReference type="SUPFAM" id="SSF49464">
    <property type="entry name" value="Carboxypeptidase regulatory domain-like"/>
    <property type="match status" value="1"/>
</dbReference>
<keyword evidence="6" id="KW-0998">Cell outer membrane</keyword>
<dbReference type="PANTHER" id="PTHR30069:SF46">
    <property type="entry name" value="OAR PROTEIN"/>
    <property type="match status" value="1"/>
</dbReference>
<keyword evidence="5" id="KW-0472">Membrane</keyword>
<evidence type="ECO:0000259" key="8">
    <source>
        <dbReference type="Pfam" id="PF25183"/>
    </source>
</evidence>
<dbReference type="InterPro" id="IPR039426">
    <property type="entry name" value="TonB-dep_rcpt-like"/>
</dbReference>
<dbReference type="RefSeq" id="WP_382387188.1">
    <property type="nucleotide sequence ID" value="NZ_JBHLWI010000023.1"/>
</dbReference>
<dbReference type="EMBL" id="JBHLWI010000023">
    <property type="protein sequence ID" value="MFC0262739.1"/>
    <property type="molecule type" value="Genomic_DNA"/>
</dbReference>
<dbReference type="SUPFAM" id="SSF56935">
    <property type="entry name" value="Porins"/>
    <property type="match status" value="1"/>
</dbReference>
<keyword evidence="3" id="KW-1134">Transmembrane beta strand</keyword>
<name>A0ABV6FSA0_9BACT</name>
<dbReference type="InterPro" id="IPR037066">
    <property type="entry name" value="Plug_dom_sf"/>
</dbReference>
<protein>
    <submittedName>
        <fullName evidence="9">Carboxypeptidase regulatory-like domain-containing protein</fullName>
    </submittedName>
</protein>
<evidence type="ECO:0000256" key="2">
    <source>
        <dbReference type="ARBA" id="ARBA00022448"/>
    </source>
</evidence>
<keyword evidence="10" id="KW-1185">Reference proteome</keyword>
<feature type="domain" description="TonB-dependent transporter Oar-like beta-barrel" evidence="8">
    <location>
        <begin position="239"/>
        <end position="1022"/>
    </location>
</feature>
<dbReference type="Pfam" id="PF13620">
    <property type="entry name" value="CarboxypepD_reg"/>
    <property type="match status" value="1"/>
</dbReference>
<keyword evidence="4" id="KW-0812">Transmembrane</keyword>
<keyword evidence="2" id="KW-0813">Transport</keyword>
<dbReference type="Gene3D" id="2.60.40.1120">
    <property type="entry name" value="Carboxypeptidase-like, regulatory domain"/>
    <property type="match status" value="1"/>
</dbReference>
<evidence type="ECO:0000256" key="6">
    <source>
        <dbReference type="ARBA" id="ARBA00023237"/>
    </source>
</evidence>
<organism evidence="9 10">
    <name type="scientific">Fontibacter flavus</name>
    <dbReference type="NCBI Taxonomy" id="654838"/>
    <lineage>
        <taxon>Bacteria</taxon>
        <taxon>Pseudomonadati</taxon>
        <taxon>Bacteroidota</taxon>
        <taxon>Cytophagia</taxon>
        <taxon>Cytophagales</taxon>
        <taxon>Cyclobacteriaceae</taxon>
        <taxon>Fontibacter</taxon>
    </lineage>
</organism>
<dbReference type="InterPro" id="IPR036942">
    <property type="entry name" value="Beta-barrel_TonB_sf"/>
</dbReference>
<evidence type="ECO:0000313" key="9">
    <source>
        <dbReference type="EMBL" id="MFC0262739.1"/>
    </source>
</evidence>
<dbReference type="InterPro" id="IPR008969">
    <property type="entry name" value="CarboxyPept-like_regulatory"/>
</dbReference>
<proteinExistence type="predicted"/>
<feature type="signal peptide" evidence="7">
    <location>
        <begin position="1"/>
        <end position="22"/>
    </location>
</feature>
<evidence type="ECO:0000256" key="1">
    <source>
        <dbReference type="ARBA" id="ARBA00004571"/>
    </source>
</evidence>
<keyword evidence="7" id="KW-0732">Signal</keyword>
<evidence type="ECO:0000256" key="3">
    <source>
        <dbReference type="ARBA" id="ARBA00022452"/>
    </source>
</evidence>
<dbReference type="Gene3D" id="2.170.130.10">
    <property type="entry name" value="TonB-dependent receptor, plug domain"/>
    <property type="match status" value="1"/>
</dbReference>
<evidence type="ECO:0000256" key="7">
    <source>
        <dbReference type="SAM" id="SignalP"/>
    </source>
</evidence>
<reference evidence="9 10" key="1">
    <citation type="submission" date="2024-09" db="EMBL/GenBank/DDBJ databases">
        <authorList>
            <person name="Sun Q."/>
            <person name="Mori K."/>
        </authorList>
    </citation>
    <scope>NUCLEOTIDE SEQUENCE [LARGE SCALE GENOMIC DNA]</scope>
    <source>
        <strain evidence="9 10">CCM 7650</strain>
    </source>
</reference>
<accession>A0ABV6FSA0</accession>
<sequence length="1085" mass="119373">MRQSLLKSLFAALMLVFVTSMAFSQGVTTSSMTGRVTDNTGETLPGANVVATHVPSGTRYGAVTNIEGRYTIPGMRVGGPYTVTVSFIGFESQSVENIYLSLGVAANVNVVMRDGDAELAEVVVTGEKNAVFSSDRTGATTAIGNDQLSRLPTISRRIDDFTRLTPQASGNSFAGQDSRLNNITVDGSYFNNSFGLGSQPGDRTGVSPISLDAIEQISVNVAPYDVRQGNFTGAGVNTVTRSGTNEFSGSAYYLWRNQNNVGTKAGDRDFNPGEFKYGQIGFRVGGPIIKDKLFFFASFEDENLTEPGTTFRANNGNEQAGGNVTRVLASDLDQLSSFLRTNFNYETGPYQNYDHNTAATKFLVKLDYNINDKNKLSVRYNHLDSNTDVLLSNSSSLGFGNRRTNINGLNFQNSNYIILENIRSIVGELNSRLRENMTNNLIIGYTYQDESRDSRGSFFPMVDILKDGATYTTFGFEPFTPNNELRYKTFQIQNNLQIFKGKSAWTFGFSYENYQSENVFFPGSQSAYVYNSLEDFYSDANAFLNNTASTVELRRFQVRYSNIPGQTKPVQPLKVNYAGIYGQNDYTVNDQLSFTVGLRIDVPFFSETGFRNQEVERLNFRNPAGETVNFRTDKLPDPNILWSPRVGFNWDISGDRTTQLRGGSGIFTGRPAYVWISNQVGNNGILTGFDRLDNTTARPFNPNPDAYKPSTVSGAPAANYELALTEPDFKFPQIWRTNIALDQRLPGGIIGTAEFIYNSDVNGVAYYNANLAPSNGNFNGPDQRPRWVGGNSATRINGNIDNAVTLSNQAVGNSWVASVSLEKPFASGLYVKTAYSYGEAKNTVDPGSIAFGSWNNNPHAGNPNNPGVGFSANTMGHRVFAALSYNKDLFSFGNTSVSLFWEGRTLGNFSYVYGGDFNGDGGFSNDLLYIHRNTGEMNFQEFTSSGTTFTAAQQATAWEAFINQDKYLSANRGRIAERGAVFLPMVYRADFSVAQQLFTNISGKKNTLEFRVDILNVGNLLNNSWGIGQFATSTSPLVPAGTTADGQPQFRLRNFGSELISSSFQPTANVADVWRLQFGLRYIFN</sequence>
<dbReference type="InterPro" id="IPR057601">
    <property type="entry name" value="Oar-like_b-barrel"/>
</dbReference>
<dbReference type="PANTHER" id="PTHR30069">
    <property type="entry name" value="TONB-DEPENDENT OUTER MEMBRANE RECEPTOR"/>
    <property type="match status" value="1"/>
</dbReference>
<gene>
    <name evidence="9" type="ORF">ACFFIP_08605</name>
</gene>
<comment type="subcellular location">
    <subcellularLocation>
        <location evidence="1">Cell outer membrane</location>
        <topology evidence="1">Multi-pass membrane protein</topology>
    </subcellularLocation>
</comment>
<evidence type="ECO:0000256" key="5">
    <source>
        <dbReference type="ARBA" id="ARBA00023136"/>
    </source>
</evidence>
<evidence type="ECO:0000313" key="10">
    <source>
        <dbReference type="Proteomes" id="UP001589797"/>
    </source>
</evidence>
<dbReference type="Proteomes" id="UP001589797">
    <property type="component" value="Unassembled WGS sequence"/>
</dbReference>
<comment type="caution">
    <text evidence="9">The sequence shown here is derived from an EMBL/GenBank/DDBJ whole genome shotgun (WGS) entry which is preliminary data.</text>
</comment>
<dbReference type="Gene3D" id="2.40.170.20">
    <property type="entry name" value="TonB-dependent receptor, beta-barrel domain"/>
    <property type="match status" value="1"/>
</dbReference>
<feature type="chain" id="PRO_5046476576" evidence="7">
    <location>
        <begin position="23"/>
        <end position="1085"/>
    </location>
</feature>
<evidence type="ECO:0000256" key="4">
    <source>
        <dbReference type="ARBA" id="ARBA00022692"/>
    </source>
</evidence>
<dbReference type="Pfam" id="PF25183">
    <property type="entry name" value="OMP_b-brl_4"/>
    <property type="match status" value="1"/>
</dbReference>